<keyword evidence="11" id="KW-0472">Membrane</keyword>
<dbReference type="EMBL" id="CP021425">
    <property type="protein sequence ID" value="ARU55232.1"/>
    <property type="molecule type" value="Genomic_DNA"/>
</dbReference>
<dbReference type="KEGG" id="ome:OLMES_1147"/>
<dbReference type="Pfam" id="PF02563">
    <property type="entry name" value="Poly_export"/>
    <property type="match status" value="1"/>
</dbReference>
<evidence type="ECO:0000256" key="14">
    <source>
        <dbReference type="ARBA" id="ARBA00023288"/>
    </source>
</evidence>
<evidence type="ECO:0000256" key="9">
    <source>
        <dbReference type="ARBA" id="ARBA00023065"/>
    </source>
</evidence>
<feature type="domain" description="Soluble ligand binding" evidence="16">
    <location>
        <begin position="411"/>
        <end position="451"/>
    </location>
</feature>
<sequence length="718" mass="78311">MRAILNVAQLLCVSQFALLWFAALFLWIATPVFALDEENDFSLQPGDVLYIGFPGEAGFNQAFVLDANGKIDLPELGPFKISGQKLDAAEAKIRKLMALVFKGTERLNVSLKARNLLIQVLGYVAQPGQVTAPASANVQSAIQLAGGLLPGAQLDRFQIQRGGRTIEFNYKDYLDSGDAQVLPELQSLDILFIPASPLTGNVQIDFDAATLSATGDAADDKKSFRIFGEVVSPGRFALKDGYSIVDAIMRAGGVTRYAGVEQIKIISGARPITFNLKTYLETGDERLMPPVQPGTTIFVPIQEEEIKTGSNVVYIMGEVFKPGAYENKPEATLLDILANAGGPTRFAESRQMRILRSDGSVTPFDLQAYTEGLSQSVLPVIHAGDAIFIPEKTDTNEASWLKVPPSRAIKIIGQVYNPGRYEWSDEMSLLDIIAHAEGPTARADTANIRIMGPDGRGNTVSQVFNLEHFFDQGGNIADLPVIRAGYTIVVPELPQDPSDNKAQWVRQSREKSIYIMGQVGAPGRYMFNDKLTFLDILSAANGPTANADLHRIRIVHRNGSAAHMTELNLALYFQTGDETLLPIVKPGDSIFVPEKNGSWLDRPKEEMIRVIGAVNNPGRYEFDGEMTILDLLAQAGGTTEGAYLNKLVVVNASCCASRSVAFDLEAFMKMPDFSTLPVLRPGDTLFIPAKQDSDWRIFMEGVSDVFKLISIVAIIGVL</sequence>
<dbReference type="Pfam" id="PF22461">
    <property type="entry name" value="SLBB_2"/>
    <property type="match status" value="1"/>
</dbReference>
<keyword evidence="4" id="KW-1134">Transmembrane beta strand</keyword>
<dbReference type="Pfam" id="PF10531">
    <property type="entry name" value="SLBB"/>
    <property type="match status" value="5"/>
</dbReference>
<keyword evidence="12" id="KW-0564">Palmitate</keyword>
<dbReference type="InterPro" id="IPR003715">
    <property type="entry name" value="Poly_export_N"/>
</dbReference>
<keyword evidence="5" id="KW-0762">Sugar transport</keyword>
<evidence type="ECO:0000259" key="15">
    <source>
        <dbReference type="Pfam" id="PF02563"/>
    </source>
</evidence>
<dbReference type="InterPro" id="IPR019554">
    <property type="entry name" value="Soluble_ligand-bd"/>
</dbReference>
<evidence type="ECO:0000256" key="5">
    <source>
        <dbReference type="ARBA" id="ARBA00022597"/>
    </source>
</evidence>
<keyword evidence="6" id="KW-0812">Transmembrane</keyword>
<evidence type="ECO:0000313" key="19">
    <source>
        <dbReference type="Proteomes" id="UP000196027"/>
    </source>
</evidence>
<evidence type="ECO:0000256" key="7">
    <source>
        <dbReference type="ARBA" id="ARBA00022729"/>
    </source>
</evidence>
<comment type="similarity">
    <text evidence="2">Belongs to the BexD/CtrA/VexA family.</text>
</comment>
<keyword evidence="13" id="KW-0998">Cell outer membrane</keyword>
<dbReference type="GO" id="GO:0015159">
    <property type="term" value="F:polysaccharide transmembrane transporter activity"/>
    <property type="evidence" value="ECO:0007669"/>
    <property type="project" value="InterPro"/>
</dbReference>
<evidence type="ECO:0000313" key="18">
    <source>
        <dbReference type="EMBL" id="ARU55232.1"/>
    </source>
</evidence>
<keyword evidence="9" id="KW-0406">Ion transport</keyword>
<keyword evidence="7" id="KW-0732">Signal</keyword>
<reference evidence="18 19" key="1">
    <citation type="submission" date="2017-05" db="EMBL/GenBank/DDBJ databases">
        <title>Genomic insights into alkan degradation activity of Oleiphilus messinensis.</title>
        <authorList>
            <person name="Kozyavkin S.A."/>
            <person name="Slesarev A.I."/>
            <person name="Golyshin P.N."/>
            <person name="Korzhenkov A."/>
            <person name="Golyshina O.N."/>
            <person name="Toshchakov S.V."/>
        </authorList>
    </citation>
    <scope>NUCLEOTIDE SEQUENCE [LARGE SCALE GENOMIC DNA]</scope>
    <source>
        <strain evidence="18 19">ME102</strain>
    </source>
</reference>
<dbReference type="AlphaFoldDB" id="A0A1Y0I430"/>
<dbReference type="GO" id="GO:0046930">
    <property type="term" value="C:pore complex"/>
    <property type="evidence" value="ECO:0007669"/>
    <property type="project" value="UniProtKB-KW"/>
</dbReference>
<dbReference type="InterPro" id="IPR049712">
    <property type="entry name" value="Poly_export"/>
</dbReference>
<dbReference type="OrthoDB" id="9808948at2"/>
<dbReference type="RefSeq" id="WP_087460359.1">
    <property type="nucleotide sequence ID" value="NZ_CP021425.1"/>
</dbReference>
<keyword evidence="14" id="KW-0449">Lipoprotein</keyword>
<feature type="domain" description="Soluble ligand binding" evidence="16">
    <location>
        <begin position="225"/>
        <end position="267"/>
    </location>
</feature>
<proteinExistence type="inferred from homology"/>
<dbReference type="InterPro" id="IPR054765">
    <property type="entry name" value="SLBB_dom"/>
</dbReference>
<evidence type="ECO:0000259" key="17">
    <source>
        <dbReference type="Pfam" id="PF22461"/>
    </source>
</evidence>
<keyword evidence="10" id="KW-0626">Porin</keyword>
<dbReference type="PANTHER" id="PTHR33619">
    <property type="entry name" value="POLYSACCHARIDE EXPORT PROTEIN GFCE-RELATED"/>
    <property type="match status" value="1"/>
</dbReference>
<comment type="subcellular location">
    <subcellularLocation>
        <location evidence="1">Cell outer membrane</location>
        <topology evidence="1">Multi-pass membrane protein</topology>
    </subcellularLocation>
</comment>
<evidence type="ECO:0000259" key="16">
    <source>
        <dbReference type="Pfam" id="PF10531"/>
    </source>
</evidence>
<evidence type="ECO:0000256" key="10">
    <source>
        <dbReference type="ARBA" id="ARBA00023114"/>
    </source>
</evidence>
<evidence type="ECO:0000256" key="1">
    <source>
        <dbReference type="ARBA" id="ARBA00004571"/>
    </source>
</evidence>
<evidence type="ECO:0000256" key="8">
    <source>
        <dbReference type="ARBA" id="ARBA00023047"/>
    </source>
</evidence>
<keyword evidence="19" id="KW-1185">Reference proteome</keyword>
<feature type="domain" description="Soluble ligand binding" evidence="16">
    <location>
        <begin position="607"/>
        <end position="650"/>
    </location>
</feature>
<name>A0A1Y0I430_9GAMM</name>
<evidence type="ECO:0000256" key="11">
    <source>
        <dbReference type="ARBA" id="ARBA00023136"/>
    </source>
</evidence>
<feature type="domain" description="Soluble ligand binding" evidence="16">
    <location>
        <begin position="312"/>
        <end position="365"/>
    </location>
</feature>
<dbReference type="Gene3D" id="3.10.560.10">
    <property type="entry name" value="Outer membrane lipoprotein wza domain like"/>
    <property type="match status" value="6"/>
</dbReference>
<accession>A0A1Y0I430</accession>
<evidence type="ECO:0000256" key="3">
    <source>
        <dbReference type="ARBA" id="ARBA00022448"/>
    </source>
</evidence>
<evidence type="ECO:0000256" key="4">
    <source>
        <dbReference type="ARBA" id="ARBA00022452"/>
    </source>
</evidence>
<evidence type="ECO:0000256" key="6">
    <source>
        <dbReference type="ARBA" id="ARBA00022692"/>
    </source>
</evidence>
<dbReference type="GO" id="GO:0009279">
    <property type="term" value="C:cell outer membrane"/>
    <property type="evidence" value="ECO:0007669"/>
    <property type="project" value="UniProtKB-SubCell"/>
</dbReference>
<evidence type="ECO:0000256" key="2">
    <source>
        <dbReference type="ARBA" id="ARBA00009450"/>
    </source>
</evidence>
<evidence type="ECO:0000256" key="13">
    <source>
        <dbReference type="ARBA" id="ARBA00023237"/>
    </source>
</evidence>
<keyword evidence="8" id="KW-0625">Polysaccharide transport</keyword>
<gene>
    <name evidence="18" type="ORF">OLMES_1147</name>
</gene>
<protein>
    <submittedName>
        <fullName evidence="18">OMA family polysaccharide exporter</fullName>
    </submittedName>
</protein>
<evidence type="ECO:0000256" key="12">
    <source>
        <dbReference type="ARBA" id="ARBA00023139"/>
    </source>
</evidence>
<dbReference type="PANTHER" id="PTHR33619:SF3">
    <property type="entry name" value="POLYSACCHARIDE EXPORT PROTEIN GFCE-RELATED"/>
    <property type="match status" value="1"/>
</dbReference>
<feature type="domain" description="Polysaccharide export protein N-terminal" evidence="15">
    <location>
        <begin position="37"/>
        <end position="99"/>
    </location>
</feature>
<dbReference type="GO" id="GO:0015288">
    <property type="term" value="F:porin activity"/>
    <property type="evidence" value="ECO:0007669"/>
    <property type="project" value="UniProtKB-KW"/>
</dbReference>
<organism evidence="18 19">
    <name type="scientific">Oleiphilus messinensis</name>
    <dbReference type="NCBI Taxonomy" id="141451"/>
    <lineage>
        <taxon>Bacteria</taxon>
        <taxon>Pseudomonadati</taxon>
        <taxon>Pseudomonadota</taxon>
        <taxon>Gammaproteobacteria</taxon>
        <taxon>Oceanospirillales</taxon>
        <taxon>Oleiphilaceae</taxon>
        <taxon>Oleiphilus</taxon>
    </lineage>
</organism>
<dbReference type="GO" id="GO:0006811">
    <property type="term" value="P:monoatomic ion transport"/>
    <property type="evidence" value="ECO:0007669"/>
    <property type="project" value="UniProtKB-KW"/>
</dbReference>
<keyword evidence="3" id="KW-0813">Transport</keyword>
<feature type="domain" description="SLBB" evidence="17">
    <location>
        <begin position="511"/>
        <end position="592"/>
    </location>
</feature>
<dbReference type="Proteomes" id="UP000196027">
    <property type="component" value="Chromosome"/>
</dbReference>
<feature type="domain" description="Soluble ligand binding" evidence="16">
    <location>
        <begin position="118"/>
        <end position="164"/>
    </location>
</feature>